<reference evidence="4 5" key="1">
    <citation type="submission" date="2024-08" db="EMBL/GenBank/DDBJ databases">
        <authorList>
            <person name="Cucini C."/>
            <person name="Frati F."/>
        </authorList>
    </citation>
    <scope>NUCLEOTIDE SEQUENCE [LARGE SCALE GENOMIC DNA]</scope>
</reference>
<feature type="chain" id="PRO_5046610301" evidence="3">
    <location>
        <begin position="31"/>
        <end position="231"/>
    </location>
</feature>
<gene>
    <name evidence="4" type="ORF">ODALV1_LOCUS30869</name>
</gene>
<keyword evidence="2" id="KW-0812">Transmembrane</keyword>
<accession>A0ABP1S7Y8</accession>
<keyword evidence="2" id="KW-0472">Membrane</keyword>
<dbReference type="Proteomes" id="UP001642540">
    <property type="component" value="Unassembled WGS sequence"/>
</dbReference>
<name>A0ABP1S7Y8_9HEXA</name>
<proteinExistence type="predicted"/>
<evidence type="ECO:0000313" key="4">
    <source>
        <dbReference type="EMBL" id="CAL8146601.1"/>
    </source>
</evidence>
<organism evidence="4 5">
    <name type="scientific">Orchesella dallaii</name>
    <dbReference type="NCBI Taxonomy" id="48710"/>
    <lineage>
        <taxon>Eukaryota</taxon>
        <taxon>Metazoa</taxon>
        <taxon>Ecdysozoa</taxon>
        <taxon>Arthropoda</taxon>
        <taxon>Hexapoda</taxon>
        <taxon>Collembola</taxon>
        <taxon>Entomobryomorpha</taxon>
        <taxon>Entomobryoidea</taxon>
        <taxon>Orchesellidae</taxon>
        <taxon>Orchesellinae</taxon>
        <taxon>Orchesella</taxon>
    </lineage>
</organism>
<comment type="caution">
    <text evidence="4">The sequence shown here is derived from an EMBL/GenBank/DDBJ whole genome shotgun (WGS) entry which is preliminary data.</text>
</comment>
<feature type="signal peptide" evidence="3">
    <location>
        <begin position="1"/>
        <end position="30"/>
    </location>
</feature>
<keyword evidence="5" id="KW-1185">Reference proteome</keyword>
<protein>
    <submittedName>
        <fullName evidence="4">Uncharacterized protein</fullName>
    </submittedName>
</protein>
<feature type="transmembrane region" description="Helical" evidence="2">
    <location>
        <begin position="98"/>
        <end position="118"/>
    </location>
</feature>
<dbReference type="EMBL" id="CAXLJM020000164">
    <property type="protein sequence ID" value="CAL8146601.1"/>
    <property type="molecule type" value="Genomic_DNA"/>
</dbReference>
<keyword evidence="3" id="KW-0732">Signal</keyword>
<keyword evidence="2" id="KW-1133">Transmembrane helix</keyword>
<feature type="region of interest" description="Disordered" evidence="1">
    <location>
        <begin position="195"/>
        <end position="231"/>
    </location>
</feature>
<evidence type="ECO:0000256" key="1">
    <source>
        <dbReference type="SAM" id="MobiDB-lite"/>
    </source>
</evidence>
<sequence length="231" mass="26382">MVIFYGNIMLQSSSIIFIILFGVTLRESSAGDPTSNQWHLDFMFQMLNYKCNIYNLTTLSEFERDYCNKRKPRTFIPLTTIPPITIINNNYSRFTDTFLRILFCWIILGIVVLSLRYCGGKKPQDNEEIQDERTRLNANSNLINHTPTYQPARMVIPTETSLPETSNALETSTVIYIPSAPIMSLLNFEGPTPVPTLPTSQLVSPPRYFDPEEPPPEYPAPPSYKECIEKG</sequence>
<evidence type="ECO:0000256" key="3">
    <source>
        <dbReference type="SAM" id="SignalP"/>
    </source>
</evidence>
<evidence type="ECO:0000313" key="5">
    <source>
        <dbReference type="Proteomes" id="UP001642540"/>
    </source>
</evidence>
<evidence type="ECO:0000256" key="2">
    <source>
        <dbReference type="SAM" id="Phobius"/>
    </source>
</evidence>